<dbReference type="RefSeq" id="WP_127189860.1">
    <property type="nucleotide sequence ID" value="NZ_RZNJ01000008.1"/>
</dbReference>
<organism evidence="1 2">
    <name type="scientific">Arsenicitalea aurantiaca</name>
    <dbReference type="NCBI Taxonomy" id="1783274"/>
    <lineage>
        <taxon>Bacteria</taxon>
        <taxon>Pseudomonadati</taxon>
        <taxon>Pseudomonadota</taxon>
        <taxon>Alphaproteobacteria</taxon>
        <taxon>Hyphomicrobiales</taxon>
        <taxon>Devosiaceae</taxon>
        <taxon>Arsenicitalea</taxon>
    </lineage>
</organism>
<proteinExistence type="predicted"/>
<accession>A0A433X2M0</accession>
<evidence type="ECO:0000313" key="2">
    <source>
        <dbReference type="Proteomes" id="UP000281547"/>
    </source>
</evidence>
<comment type="caution">
    <text evidence="1">The sequence shown here is derived from an EMBL/GenBank/DDBJ whole genome shotgun (WGS) entry which is preliminary data.</text>
</comment>
<gene>
    <name evidence="1" type="ORF">EMQ25_17270</name>
</gene>
<dbReference type="OrthoDB" id="8456120at2"/>
<evidence type="ECO:0000313" key="1">
    <source>
        <dbReference type="EMBL" id="RUT28335.1"/>
    </source>
</evidence>
<name>A0A433X2M0_9HYPH</name>
<dbReference type="AlphaFoldDB" id="A0A433X2M0"/>
<protein>
    <submittedName>
        <fullName evidence="1">Uncharacterized protein</fullName>
    </submittedName>
</protein>
<dbReference type="EMBL" id="RZNJ01000008">
    <property type="protein sequence ID" value="RUT28335.1"/>
    <property type="molecule type" value="Genomic_DNA"/>
</dbReference>
<dbReference type="Proteomes" id="UP000281547">
    <property type="component" value="Unassembled WGS sequence"/>
</dbReference>
<keyword evidence="2" id="KW-1185">Reference proteome</keyword>
<reference evidence="1 2" key="1">
    <citation type="journal article" date="2016" name="Int. J. Syst. Evol. Microbiol.">
        <title>Arsenicitalea aurantiaca gen. nov., sp. nov., a new member of the family Hyphomicrobiaceae, isolated from high-arsenic sediment.</title>
        <authorList>
            <person name="Mu Y."/>
            <person name="Zhou L."/>
            <person name="Zeng X.C."/>
            <person name="Liu L."/>
            <person name="Pan Y."/>
            <person name="Chen X."/>
            <person name="Wang J."/>
            <person name="Li S."/>
            <person name="Li W.J."/>
            <person name="Wang Y."/>
        </authorList>
    </citation>
    <scope>NUCLEOTIDE SEQUENCE [LARGE SCALE GENOMIC DNA]</scope>
    <source>
        <strain evidence="1 2">42-50</strain>
    </source>
</reference>
<sequence length="161" mass="18392">MSAISFSTMAWHGPSIRMMSTTTMEYVDFILRRTLDKVRRFPAAGLYRLLAARGEIFRKNDECDQPPTRLPVSCDKSRNDPEYDMPTSNHAPAIVHWWTQVKKDGGLAAVNQSATVSTMLFGCHRWLELHADQSSVEVSEIKRIKDELESWMSIRGKIFEG</sequence>